<dbReference type="AlphaFoldDB" id="A0A2W2D1Z2"/>
<gene>
    <name evidence="1" type="ORF">C1I93_27715</name>
</gene>
<proteinExistence type="predicted"/>
<keyword evidence="2" id="KW-1185">Reference proteome</keyword>
<sequence>MARDVLDNATWRRSTRSLNGNAECVEVAMTPHAVGVRDSKDRRGPRLVVTTRGWAAFVDAVKRRTLH</sequence>
<reference evidence="1 2" key="1">
    <citation type="submission" date="2018-01" db="EMBL/GenBank/DDBJ databases">
        <title>Draft genome sequence of Jishengella endophytica.</title>
        <authorList>
            <person name="Sahin N."/>
            <person name="Ay H."/>
            <person name="Saygin H."/>
        </authorList>
    </citation>
    <scope>NUCLEOTIDE SEQUENCE [LARGE SCALE GENOMIC DNA]</scope>
    <source>
        <strain evidence="1 2">DSM 45430</strain>
    </source>
</reference>
<accession>A0A2W2D1Z2</accession>
<dbReference type="Pfam" id="PF04149">
    <property type="entry name" value="DUF397"/>
    <property type="match status" value="1"/>
</dbReference>
<evidence type="ECO:0000313" key="1">
    <source>
        <dbReference type="EMBL" id="PZF86543.1"/>
    </source>
</evidence>
<comment type="caution">
    <text evidence="1">The sequence shown here is derived from an EMBL/GenBank/DDBJ whole genome shotgun (WGS) entry which is preliminary data.</text>
</comment>
<dbReference type="OrthoDB" id="4562195at2"/>
<protein>
    <submittedName>
        <fullName evidence="1">DUF397 domain-containing protein</fullName>
    </submittedName>
</protein>
<dbReference type="RefSeq" id="WP_111246222.1">
    <property type="nucleotide sequence ID" value="NZ_AP023358.1"/>
</dbReference>
<dbReference type="InterPro" id="IPR007278">
    <property type="entry name" value="DUF397"/>
</dbReference>
<name>A0A2W2D1Z2_9ACTN</name>
<dbReference type="Proteomes" id="UP000248627">
    <property type="component" value="Unassembled WGS sequence"/>
</dbReference>
<evidence type="ECO:0000313" key="2">
    <source>
        <dbReference type="Proteomes" id="UP000248627"/>
    </source>
</evidence>
<organism evidence="1 2">
    <name type="scientific">Micromonospora endophytica</name>
    <dbReference type="NCBI Taxonomy" id="515350"/>
    <lineage>
        <taxon>Bacteria</taxon>
        <taxon>Bacillati</taxon>
        <taxon>Actinomycetota</taxon>
        <taxon>Actinomycetes</taxon>
        <taxon>Micromonosporales</taxon>
        <taxon>Micromonosporaceae</taxon>
        <taxon>Micromonospora</taxon>
    </lineage>
</organism>
<dbReference type="EMBL" id="POTX01000313">
    <property type="protein sequence ID" value="PZF86543.1"/>
    <property type="molecule type" value="Genomic_DNA"/>
</dbReference>